<dbReference type="Proteomes" id="UP001597045">
    <property type="component" value="Unassembled WGS sequence"/>
</dbReference>
<name>A0ABW3MBS8_9PSEU</name>
<keyword evidence="1" id="KW-0812">Transmembrane</keyword>
<keyword evidence="3" id="KW-0808">Transferase</keyword>
<protein>
    <submittedName>
        <fullName evidence="3">Acyltransferase family protein</fullName>
    </submittedName>
</protein>
<feature type="transmembrane region" description="Helical" evidence="1">
    <location>
        <begin position="72"/>
        <end position="95"/>
    </location>
</feature>
<evidence type="ECO:0000313" key="3">
    <source>
        <dbReference type="EMBL" id="MFD1047577.1"/>
    </source>
</evidence>
<feature type="domain" description="Acyltransferase 3" evidence="2">
    <location>
        <begin position="5"/>
        <end position="121"/>
    </location>
</feature>
<keyword evidence="3" id="KW-0012">Acyltransferase</keyword>
<proteinExistence type="predicted"/>
<dbReference type="Pfam" id="PF01757">
    <property type="entry name" value="Acyl_transf_3"/>
    <property type="match status" value="1"/>
</dbReference>
<evidence type="ECO:0000259" key="2">
    <source>
        <dbReference type="Pfam" id="PF01757"/>
    </source>
</evidence>
<accession>A0ABW3MBS8</accession>
<gene>
    <name evidence="3" type="ORF">ACFQ1S_19545</name>
</gene>
<sequence>MLTWSQRSGDTKPRFWRRRFVKIYPNHLFTWLLALVLALWAGETVTTGRILPSLFLVHTWAPDLNVIASINVPSWTLSCELLFYITFPWLSALVARIRTDRLWWWAGGIAAVIMLLPVLVYALVP</sequence>
<keyword evidence="4" id="KW-1185">Reference proteome</keyword>
<comment type="caution">
    <text evidence="3">The sequence shown here is derived from an EMBL/GenBank/DDBJ whole genome shotgun (WGS) entry which is preliminary data.</text>
</comment>
<dbReference type="GO" id="GO:0016746">
    <property type="term" value="F:acyltransferase activity"/>
    <property type="evidence" value="ECO:0007669"/>
    <property type="project" value="UniProtKB-KW"/>
</dbReference>
<evidence type="ECO:0000313" key="4">
    <source>
        <dbReference type="Proteomes" id="UP001597045"/>
    </source>
</evidence>
<evidence type="ECO:0000256" key="1">
    <source>
        <dbReference type="SAM" id="Phobius"/>
    </source>
</evidence>
<reference evidence="4" key="1">
    <citation type="journal article" date="2019" name="Int. J. Syst. Evol. Microbiol.">
        <title>The Global Catalogue of Microorganisms (GCM) 10K type strain sequencing project: providing services to taxonomists for standard genome sequencing and annotation.</title>
        <authorList>
            <consortium name="The Broad Institute Genomics Platform"/>
            <consortium name="The Broad Institute Genome Sequencing Center for Infectious Disease"/>
            <person name="Wu L."/>
            <person name="Ma J."/>
        </authorList>
    </citation>
    <scope>NUCLEOTIDE SEQUENCE [LARGE SCALE GENOMIC DNA]</scope>
    <source>
        <strain evidence="4">JCM 31486</strain>
    </source>
</reference>
<organism evidence="3 4">
    <name type="scientific">Kibdelosporangium lantanae</name>
    <dbReference type="NCBI Taxonomy" id="1497396"/>
    <lineage>
        <taxon>Bacteria</taxon>
        <taxon>Bacillati</taxon>
        <taxon>Actinomycetota</taxon>
        <taxon>Actinomycetes</taxon>
        <taxon>Pseudonocardiales</taxon>
        <taxon>Pseudonocardiaceae</taxon>
        <taxon>Kibdelosporangium</taxon>
    </lineage>
</organism>
<dbReference type="EMBL" id="JBHTIS010001143">
    <property type="protein sequence ID" value="MFD1047577.1"/>
    <property type="molecule type" value="Genomic_DNA"/>
</dbReference>
<feature type="non-terminal residue" evidence="3">
    <location>
        <position position="125"/>
    </location>
</feature>
<dbReference type="InterPro" id="IPR002656">
    <property type="entry name" value="Acyl_transf_3_dom"/>
</dbReference>
<keyword evidence="1" id="KW-1133">Transmembrane helix</keyword>
<feature type="transmembrane region" description="Helical" evidence="1">
    <location>
        <begin position="102"/>
        <end position="124"/>
    </location>
</feature>
<keyword evidence="1" id="KW-0472">Membrane</keyword>